<accession>A0ABS1FTQ6</accession>
<dbReference type="RefSeq" id="WP_200244980.1">
    <property type="nucleotide sequence ID" value="NZ_JAENHK010000007.1"/>
</dbReference>
<organism evidence="1 2">
    <name type="scientific">Chryseobacterium paridis</name>
    <dbReference type="NCBI Taxonomy" id="2800328"/>
    <lineage>
        <taxon>Bacteria</taxon>
        <taxon>Pseudomonadati</taxon>
        <taxon>Bacteroidota</taxon>
        <taxon>Flavobacteriia</taxon>
        <taxon>Flavobacteriales</taxon>
        <taxon>Weeksellaceae</taxon>
        <taxon>Chryseobacterium group</taxon>
        <taxon>Chryseobacterium</taxon>
    </lineage>
</organism>
<dbReference type="InterPro" id="IPR007298">
    <property type="entry name" value="Cu-R_lipoprotein_NlpE"/>
</dbReference>
<evidence type="ECO:0000313" key="2">
    <source>
        <dbReference type="Proteomes" id="UP000628669"/>
    </source>
</evidence>
<sequence length="137" mass="15105">MKNLFIATLCASLIGFTSCSTMKQQKDETSTAKTSTFMVGTYSGMIPSGNAKQNTEITFKSDNTFKLAETLPGSTDPMSSTGTWKYDKNSNKVILIYSNIADRVTTFTIVNDKTIQMHAGSAWTKETKGTEYNLVRQ</sequence>
<dbReference type="Gene3D" id="2.40.128.640">
    <property type="match status" value="1"/>
</dbReference>
<comment type="caution">
    <text evidence="1">The sequence shown here is derived from an EMBL/GenBank/DDBJ whole genome shotgun (WGS) entry which is preliminary data.</text>
</comment>
<dbReference type="PROSITE" id="PS51257">
    <property type="entry name" value="PROKAR_LIPOPROTEIN"/>
    <property type="match status" value="1"/>
</dbReference>
<dbReference type="EMBL" id="JAENHK010000007">
    <property type="protein sequence ID" value="MBK1895753.1"/>
    <property type="molecule type" value="Genomic_DNA"/>
</dbReference>
<reference evidence="2" key="1">
    <citation type="submission" date="2021-01" db="EMBL/GenBank/DDBJ databases">
        <title>Genome public.</title>
        <authorList>
            <person name="Liu C."/>
            <person name="Sun Q."/>
        </authorList>
    </citation>
    <scope>NUCLEOTIDE SEQUENCE [LARGE SCALE GENOMIC DNA]</scope>
    <source>
        <strain evidence="2">YIM B02567</strain>
    </source>
</reference>
<dbReference type="Proteomes" id="UP000628669">
    <property type="component" value="Unassembled WGS sequence"/>
</dbReference>
<evidence type="ECO:0000313" key="1">
    <source>
        <dbReference type="EMBL" id="MBK1895753.1"/>
    </source>
</evidence>
<proteinExistence type="predicted"/>
<keyword evidence="2" id="KW-1185">Reference proteome</keyword>
<gene>
    <name evidence="1" type="ORF">JHL15_08340</name>
</gene>
<dbReference type="Pfam" id="PF04170">
    <property type="entry name" value="NlpE"/>
    <property type="match status" value="1"/>
</dbReference>
<protein>
    <submittedName>
        <fullName evidence="1">Copper resistance protein NlpE N-terminal domain-containing protein</fullName>
    </submittedName>
</protein>
<name>A0ABS1FTQ6_9FLAO</name>